<name>J9E7L8_WUCBA</name>
<evidence type="ECO:0000313" key="2">
    <source>
        <dbReference type="Proteomes" id="UP000004810"/>
    </source>
</evidence>
<protein>
    <submittedName>
        <fullName evidence="1">Uncharacterized protein</fullName>
    </submittedName>
</protein>
<gene>
    <name evidence="1" type="ORF">WUBG_10984</name>
</gene>
<proteinExistence type="predicted"/>
<dbReference type="AlphaFoldDB" id="J9E7L8"/>
<accession>J9E7L8</accession>
<reference evidence="2" key="1">
    <citation type="submission" date="2012-08" db="EMBL/GenBank/DDBJ databases">
        <title>The Genome Sequence of Wuchereria bancrofti.</title>
        <authorList>
            <person name="Nutman T.B."/>
            <person name="Fink D.L."/>
            <person name="Russ C."/>
            <person name="Young S."/>
            <person name="Zeng Q."/>
            <person name="Koehrsen M."/>
            <person name="Alvarado L."/>
            <person name="Berlin A."/>
            <person name="Chapman S.B."/>
            <person name="Chen Z."/>
            <person name="Freedman E."/>
            <person name="Gellesch M."/>
            <person name="Goldberg J."/>
            <person name="Griggs A."/>
            <person name="Gujja S."/>
            <person name="Heilman E.R."/>
            <person name="Heiman D."/>
            <person name="Hepburn T."/>
            <person name="Howarth C."/>
            <person name="Jen D."/>
            <person name="Larson L."/>
            <person name="Lewis B."/>
            <person name="Mehta T."/>
            <person name="Park D."/>
            <person name="Pearson M."/>
            <person name="Roberts A."/>
            <person name="Saif S."/>
            <person name="Shea T."/>
            <person name="Shenoy N."/>
            <person name="Sisk P."/>
            <person name="Stolte C."/>
            <person name="Sykes S."/>
            <person name="Walk T."/>
            <person name="White J."/>
            <person name="Yandava C."/>
            <person name="Haas B."/>
            <person name="Henn M.R."/>
            <person name="Nusbaum C."/>
            <person name="Birren B."/>
        </authorList>
    </citation>
    <scope>NUCLEOTIDE SEQUENCE [LARGE SCALE GENOMIC DNA]</scope>
    <source>
        <strain evidence="2">NA</strain>
    </source>
</reference>
<feature type="non-terminal residue" evidence="1">
    <location>
        <position position="51"/>
    </location>
</feature>
<organism evidence="1 2">
    <name type="scientific">Wuchereria bancrofti</name>
    <dbReference type="NCBI Taxonomy" id="6293"/>
    <lineage>
        <taxon>Eukaryota</taxon>
        <taxon>Metazoa</taxon>
        <taxon>Ecdysozoa</taxon>
        <taxon>Nematoda</taxon>
        <taxon>Chromadorea</taxon>
        <taxon>Rhabditida</taxon>
        <taxon>Spirurina</taxon>
        <taxon>Spiruromorpha</taxon>
        <taxon>Filarioidea</taxon>
        <taxon>Onchocercidae</taxon>
        <taxon>Wuchereria</taxon>
    </lineage>
</organism>
<dbReference type="Proteomes" id="UP000004810">
    <property type="component" value="Unassembled WGS sequence"/>
</dbReference>
<sequence length="51" mass="5219">MTMQTDDHSGFIPLSVPDVDCTTSPVTATATVVVAPQASASCSSVESNFTN</sequence>
<dbReference type="EMBL" id="ADBV01006966">
    <property type="protein sequence ID" value="EJW78108.1"/>
    <property type="molecule type" value="Genomic_DNA"/>
</dbReference>
<comment type="caution">
    <text evidence="1">The sequence shown here is derived from an EMBL/GenBank/DDBJ whole genome shotgun (WGS) entry which is preliminary data.</text>
</comment>
<evidence type="ECO:0000313" key="1">
    <source>
        <dbReference type="EMBL" id="EJW78108.1"/>
    </source>
</evidence>